<protein>
    <submittedName>
        <fullName evidence="1">Uncharacterized protein</fullName>
    </submittedName>
</protein>
<proteinExistence type="predicted"/>
<accession>B9S6I1</accession>
<evidence type="ECO:0000313" key="1">
    <source>
        <dbReference type="EMBL" id="EEF40871.1"/>
    </source>
</evidence>
<dbReference type="EMBL" id="EQ973879">
    <property type="protein sequence ID" value="EEF40871.1"/>
    <property type="molecule type" value="Genomic_DNA"/>
</dbReference>
<keyword evidence="2" id="KW-1185">Reference proteome</keyword>
<gene>
    <name evidence="1" type="ORF">RCOM_0536870</name>
</gene>
<dbReference type="Proteomes" id="UP000008311">
    <property type="component" value="Unassembled WGS sequence"/>
</dbReference>
<name>B9S6I1_RICCO</name>
<reference evidence="2" key="1">
    <citation type="journal article" date="2010" name="Nat. Biotechnol.">
        <title>Draft genome sequence of the oilseed species Ricinus communis.</title>
        <authorList>
            <person name="Chan A.P."/>
            <person name="Crabtree J."/>
            <person name="Zhao Q."/>
            <person name="Lorenzi H."/>
            <person name="Orvis J."/>
            <person name="Puiu D."/>
            <person name="Melake-Berhan A."/>
            <person name="Jones K.M."/>
            <person name="Redman J."/>
            <person name="Chen G."/>
            <person name="Cahoon E.B."/>
            <person name="Gedil M."/>
            <person name="Stanke M."/>
            <person name="Haas B.J."/>
            <person name="Wortman J.R."/>
            <person name="Fraser-Liggett C.M."/>
            <person name="Ravel J."/>
            <person name="Rabinowicz P.D."/>
        </authorList>
    </citation>
    <scope>NUCLEOTIDE SEQUENCE [LARGE SCALE GENOMIC DNA]</scope>
    <source>
        <strain evidence="2">cv. Hale</strain>
    </source>
</reference>
<evidence type="ECO:0000313" key="2">
    <source>
        <dbReference type="Proteomes" id="UP000008311"/>
    </source>
</evidence>
<sequence>MAESAGERRIMNRKPSRITISFQEEYQAQGTGTIAPCPFLMRVLKGCCLKMPRKKHAYLWRPNAFPLYMTSHSLIKEQ</sequence>
<organism evidence="1 2">
    <name type="scientific">Ricinus communis</name>
    <name type="common">Castor bean</name>
    <dbReference type="NCBI Taxonomy" id="3988"/>
    <lineage>
        <taxon>Eukaryota</taxon>
        <taxon>Viridiplantae</taxon>
        <taxon>Streptophyta</taxon>
        <taxon>Embryophyta</taxon>
        <taxon>Tracheophyta</taxon>
        <taxon>Spermatophyta</taxon>
        <taxon>Magnoliopsida</taxon>
        <taxon>eudicotyledons</taxon>
        <taxon>Gunneridae</taxon>
        <taxon>Pentapetalae</taxon>
        <taxon>rosids</taxon>
        <taxon>fabids</taxon>
        <taxon>Malpighiales</taxon>
        <taxon>Euphorbiaceae</taxon>
        <taxon>Acalyphoideae</taxon>
        <taxon>Acalypheae</taxon>
        <taxon>Ricinus</taxon>
    </lineage>
</organism>
<dbReference type="AlphaFoldDB" id="B9S6I1"/>
<dbReference type="InParanoid" id="B9S6I1"/>